<dbReference type="SMART" id="SM00534">
    <property type="entry name" value="MUTSac"/>
    <property type="match status" value="1"/>
</dbReference>
<dbReference type="PANTHER" id="PTHR11361:SF34">
    <property type="entry name" value="DNA MISMATCH REPAIR PROTEIN MSH1, MITOCHONDRIAL"/>
    <property type="match status" value="1"/>
</dbReference>
<keyword evidence="4" id="KW-0067">ATP-binding</keyword>
<dbReference type="InterPro" id="IPR000432">
    <property type="entry name" value="DNA_mismatch_repair_MutS_C"/>
</dbReference>
<evidence type="ECO:0000256" key="3">
    <source>
        <dbReference type="ARBA" id="ARBA00022763"/>
    </source>
</evidence>
<gene>
    <name evidence="9" type="ORF">AMSG_03409</name>
</gene>
<organism evidence="9 10">
    <name type="scientific">Thecamonas trahens ATCC 50062</name>
    <dbReference type="NCBI Taxonomy" id="461836"/>
    <lineage>
        <taxon>Eukaryota</taxon>
        <taxon>Apusozoa</taxon>
        <taxon>Apusomonadida</taxon>
        <taxon>Apusomonadidae</taxon>
        <taxon>Thecamonas</taxon>
    </lineage>
</organism>
<evidence type="ECO:0000256" key="4">
    <source>
        <dbReference type="ARBA" id="ARBA00022840"/>
    </source>
</evidence>
<feature type="domain" description="DNA mismatch repair proteins mutS family" evidence="8">
    <location>
        <begin position="702"/>
        <end position="718"/>
    </location>
</feature>
<dbReference type="InterPro" id="IPR005748">
    <property type="entry name" value="DNA_mismatch_repair_MutS"/>
</dbReference>
<dbReference type="CDD" id="cd03284">
    <property type="entry name" value="ABC_MutS1"/>
    <property type="match status" value="1"/>
</dbReference>
<dbReference type="Proteomes" id="UP000054408">
    <property type="component" value="Unassembled WGS sequence"/>
</dbReference>
<dbReference type="InterPro" id="IPR045076">
    <property type="entry name" value="MutS"/>
</dbReference>
<evidence type="ECO:0000256" key="6">
    <source>
        <dbReference type="ARBA" id="ARBA00023204"/>
    </source>
</evidence>
<keyword evidence="10" id="KW-1185">Reference proteome</keyword>
<dbReference type="Gene3D" id="3.30.420.110">
    <property type="entry name" value="MutS, connector domain"/>
    <property type="match status" value="1"/>
</dbReference>
<reference evidence="9 10" key="1">
    <citation type="submission" date="2010-05" db="EMBL/GenBank/DDBJ databases">
        <title>The Genome Sequence of Thecamonas trahens ATCC 50062.</title>
        <authorList>
            <consortium name="The Broad Institute Genome Sequencing Platform"/>
            <person name="Russ C."/>
            <person name="Cuomo C."/>
            <person name="Shea T."/>
            <person name="Young S.K."/>
            <person name="Zeng Q."/>
            <person name="Koehrsen M."/>
            <person name="Haas B."/>
            <person name="Borodovsky M."/>
            <person name="Guigo R."/>
            <person name="Alvarado L."/>
            <person name="Berlin A."/>
            <person name="Bochicchio J."/>
            <person name="Borenstein D."/>
            <person name="Chapman S."/>
            <person name="Chen Z."/>
            <person name="Freedman E."/>
            <person name="Gellesch M."/>
            <person name="Goldberg J."/>
            <person name="Griggs A."/>
            <person name="Gujja S."/>
            <person name="Heilman E."/>
            <person name="Heiman D."/>
            <person name="Hepburn T."/>
            <person name="Howarth C."/>
            <person name="Jen D."/>
            <person name="Larson L."/>
            <person name="Mehta T."/>
            <person name="Park D."/>
            <person name="Pearson M."/>
            <person name="Roberts A."/>
            <person name="Saif S."/>
            <person name="Shenoy N."/>
            <person name="Sisk P."/>
            <person name="Stolte C."/>
            <person name="Sykes S."/>
            <person name="Thomson T."/>
            <person name="Walk T."/>
            <person name="White J."/>
            <person name="Yandava C."/>
            <person name="Burger G."/>
            <person name="Gray M.W."/>
            <person name="Holland P.W.H."/>
            <person name="King N."/>
            <person name="Lang F.B.F."/>
            <person name="Roger A.J."/>
            <person name="Ruiz-Trillo I."/>
            <person name="Lander E."/>
            <person name="Nusbaum C."/>
        </authorList>
    </citation>
    <scope>NUCLEOTIDE SEQUENCE [LARGE SCALE GENOMIC DNA]</scope>
    <source>
        <strain evidence="9 10">ATCC 50062</strain>
    </source>
</reference>
<keyword evidence="3" id="KW-0227">DNA damage</keyword>
<dbReference type="Pfam" id="PF05192">
    <property type="entry name" value="MutS_III"/>
    <property type="match status" value="1"/>
</dbReference>
<dbReference type="SUPFAM" id="SSF48334">
    <property type="entry name" value="DNA repair protein MutS, domain III"/>
    <property type="match status" value="1"/>
</dbReference>
<evidence type="ECO:0000313" key="10">
    <source>
        <dbReference type="Proteomes" id="UP000054408"/>
    </source>
</evidence>
<proteinExistence type="inferred from homology"/>
<dbReference type="InterPro" id="IPR016151">
    <property type="entry name" value="DNA_mismatch_repair_MutS_N"/>
</dbReference>
<dbReference type="GO" id="GO:0005634">
    <property type="term" value="C:nucleus"/>
    <property type="evidence" value="ECO:0007669"/>
    <property type="project" value="TreeGrafter"/>
</dbReference>
<protein>
    <submittedName>
        <fullName evidence="9">DNA mismatch repair protein MutS</fullName>
    </submittedName>
</protein>
<dbReference type="InterPro" id="IPR017261">
    <property type="entry name" value="DNA_mismatch_repair_MutS/MSH"/>
</dbReference>
<evidence type="ECO:0000313" key="9">
    <source>
        <dbReference type="EMBL" id="KNC46976.1"/>
    </source>
</evidence>
<dbReference type="GO" id="GO:0006298">
    <property type="term" value="P:mismatch repair"/>
    <property type="evidence" value="ECO:0007669"/>
    <property type="project" value="InterPro"/>
</dbReference>
<dbReference type="Gene3D" id="1.10.1420.10">
    <property type="match status" value="2"/>
</dbReference>
<keyword evidence="2" id="KW-0547">Nucleotide-binding</keyword>
<dbReference type="InterPro" id="IPR007861">
    <property type="entry name" value="DNA_mismatch_repair_MutS_clamp"/>
</dbReference>
<comment type="similarity">
    <text evidence="1">Belongs to the DNA mismatch repair MutS family.</text>
</comment>
<dbReference type="InterPro" id="IPR036187">
    <property type="entry name" value="DNA_mismatch_repair_MutS_sf"/>
</dbReference>
<dbReference type="EMBL" id="GL349444">
    <property type="protein sequence ID" value="KNC46976.1"/>
    <property type="molecule type" value="Genomic_DNA"/>
</dbReference>
<evidence type="ECO:0000256" key="2">
    <source>
        <dbReference type="ARBA" id="ARBA00022741"/>
    </source>
</evidence>
<dbReference type="SMART" id="SM00533">
    <property type="entry name" value="MUTSd"/>
    <property type="match status" value="1"/>
</dbReference>
<dbReference type="PROSITE" id="PS00486">
    <property type="entry name" value="DNA_MISMATCH_REPAIR_2"/>
    <property type="match status" value="1"/>
</dbReference>
<evidence type="ECO:0000259" key="8">
    <source>
        <dbReference type="PROSITE" id="PS00486"/>
    </source>
</evidence>
<dbReference type="InterPro" id="IPR007696">
    <property type="entry name" value="DNA_mismatch_repair_MutS_core"/>
</dbReference>
<dbReference type="SUPFAM" id="SSF53150">
    <property type="entry name" value="DNA repair protein MutS, domain II"/>
    <property type="match status" value="1"/>
</dbReference>
<dbReference type="Gene3D" id="3.40.50.300">
    <property type="entry name" value="P-loop containing nucleotide triphosphate hydrolases"/>
    <property type="match status" value="1"/>
</dbReference>
<dbReference type="STRING" id="461836.A0A0L0D4E3"/>
<dbReference type="OrthoDB" id="10252754at2759"/>
<evidence type="ECO:0000256" key="5">
    <source>
        <dbReference type="ARBA" id="ARBA00023125"/>
    </source>
</evidence>
<dbReference type="GO" id="GO:0043504">
    <property type="term" value="P:mitochondrial DNA repair"/>
    <property type="evidence" value="ECO:0007669"/>
    <property type="project" value="TreeGrafter"/>
</dbReference>
<dbReference type="InterPro" id="IPR036678">
    <property type="entry name" value="MutS_con_dom_sf"/>
</dbReference>
<keyword evidence="7" id="KW-0175">Coiled coil</keyword>
<dbReference type="GO" id="GO:0005524">
    <property type="term" value="F:ATP binding"/>
    <property type="evidence" value="ECO:0007669"/>
    <property type="project" value="UniProtKB-KW"/>
</dbReference>
<dbReference type="AlphaFoldDB" id="A0A0L0D4E3"/>
<dbReference type="Pfam" id="PF00488">
    <property type="entry name" value="MutS_V"/>
    <property type="match status" value="1"/>
</dbReference>
<dbReference type="Pfam" id="PF05190">
    <property type="entry name" value="MutS_IV"/>
    <property type="match status" value="1"/>
</dbReference>
<dbReference type="RefSeq" id="XP_013760247.1">
    <property type="nucleotide sequence ID" value="XM_013904793.1"/>
</dbReference>
<sequence>MELKASVPGFILLFRMGDFYELFFDDAARASAALDIALTTRGSHNGAPIPMAGGFLVAVADQVEEPAAARSRGAKIVDRAITKRITPGTLIDDALLAPRIANYLMSISAPAPPSPAAPPSMCSLAWIDVSTGEWFLDRTSPDLLPADLARLAPAEIVLDPQLPHLLDVLRPALEPYYVNTHPPAPPAAAAADCASLAAARAALDAAPFAPHHTAAGNLLLDVVAGTHPGATPLLHPPRLCARDSMLSMDAATRASLELTSSSAAVAPPDVTEASEPASAVPVHALARKPGPTLLSLIDKTVTGPGGRMLGSWLASPLTSLPDIAARHDAVEAYVTAPATVKDVRHILRGTGDLSRSLQRLCMAKGSPRDLGVVSRSLAKAAELVALDAPSPPVPPSVVAATSGLAATLGSALADTLPISLADLSGLSSGAAVVAAGFSAELDRKRAARDDGAALVAELETKYRDATGLAALKIRHNSVLGYYIQVPATRKERMDEFAPDIFHIQSMAASHRYASAELKDLERELAAAASDAVLLETKLFDELVQAALAAAPALFDLSEALAELDVTSALAKLAADHGFVRPDMTPDPRILDIVGGRHPLVELSGSGRGTFTPNDCAFDGATSLHLITGPNMGGKSTFLRQNALIVILAQMGSFVPAEAATIGVVDAVYSRVGAADDLAGDRSTFMVEMVEAAAIVKSATPASLVLMDEIGRGTATYDGLALAWAIVEHLALAPRARTLFATHYHELTKLGEALPNVSNYAMDVRELANNLLFLYKVVPGAASKSYGLHVARLAGMPEPVLDRAAEVLDALERAADPPPPQSAAQ</sequence>
<dbReference type="GO" id="GO:0140664">
    <property type="term" value="F:ATP-dependent DNA damage sensor activity"/>
    <property type="evidence" value="ECO:0007669"/>
    <property type="project" value="InterPro"/>
</dbReference>
<dbReference type="FunFam" id="3.40.50.300:FF:000870">
    <property type="entry name" value="MutS protein homolog 4"/>
    <property type="match status" value="1"/>
</dbReference>
<dbReference type="Pfam" id="PF01624">
    <property type="entry name" value="MutS_I"/>
    <property type="match status" value="2"/>
</dbReference>
<dbReference type="SUPFAM" id="SSF52540">
    <property type="entry name" value="P-loop containing nucleoside triphosphate hydrolases"/>
    <property type="match status" value="1"/>
</dbReference>
<accession>A0A0L0D4E3</accession>
<keyword evidence="6" id="KW-0234">DNA repair</keyword>
<dbReference type="PIRSF" id="PIRSF037677">
    <property type="entry name" value="DNA_mis_repair_Msh6"/>
    <property type="match status" value="1"/>
</dbReference>
<dbReference type="Gene3D" id="3.40.1170.10">
    <property type="entry name" value="DNA repair protein MutS, domain I"/>
    <property type="match status" value="1"/>
</dbReference>
<name>A0A0L0D4E3_THETB</name>
<dbReference type="InterPro" id="IPR007695">
    <property type="entry name" value="DNA_mismatch_repair_MutS-lik_N"/>
</dbReference>
<dbReference type="GO" id="GO:0005739">
    <property type="term" value="C:mitochondrion"/>
    <property type="evidence" value="ECO:0007669"/>
    <property type="project" value="TreeGrafter"/>
</dbReference>
<feature type="coiled-coil region" evidence="7">
    <location>
        <begin position="510"/>
        <end position="537"/>
    </location>
</feature>
<evidence type="ECO:0000256" key="1">
    <source>
        <dbReference type="ARBA" id="ARBA00006271"/>
    </source>
</evidence>
<dbReference type="InterPro" id="IPR027417">
    <property type="entry name" value="P-loop_NTPase"/>
</dbReference>
<dbReference type="eggNOG" id="ENOG502QUUG">
    <property type="taxonomic scope" value="Eukaryota"/>
</dbReference>
<evidence type="ECO:0000256" key="7">
    <source>
        <dbReference type="SAM" id="Coils"/>
    </source>
</evidence>
<dbReference type="PANTHER" id="PTHR11361">
    <property type="entry name" value="DNA MISMATCH REPAIR PROTEIN MUTS FAMILY MEMBER"/>
    <property type="match status" value="1"/>
</dbReference>
<dbReference type="SUPFAM" id="SSF55271">
    <property type="entry name" value="DNA repair protein MutS, domain I"/>
    <property type="match status" value="1"/>
</dbReference>
<dbReference type="GO" id="GO:0030983">
    <property type="term" value="F:mismatched DNA binding"/>
    <property type="evidence" value="ECO:0007669"/>
    <property type="project" value="InterPro"/>
</dbReference>
<dbReference type="NCBIfam" id="NF003810">
    <property type="entry name" value="PRK05399.1"/>
    <property type="match status" value="1"/>
</dbReference>
<dbReference type="NCBIfam" id="TIGR01070">
    <property type="entry name" value="mutS1"/>
    <property type="match status" value="1"/>
</dbReference>
<keyword evidence="5" id="KW-0238">DNA-binding</keyword>
<dbReference type="OMA" id="DTWIMRR"/>
<dbReference type="GeneID" id="25563017"/>